<accession>A0ABN0ZZ23</accession>
<dbReference type="SUPFAM" id="SSF63817">
    <property type="entry name" value="Sortase"/>
    <property type="match status" value="1"/>
</dbReference>
<dbReference type="Proteomes" id="UP001500740">
    <property type="component" value="Unassembled WGS sequence"/>
</dbReference>
<evidence type="ECO:0000256" key="1">
    <source>
        <dbReference type="ARBA" id="ARBA00022670"/>
    </source>
</evidence>
<dbReference type="EMBL" id="BAAACZ010000014">
    <property type="protein sequence ID" value="GAA0462917.1"/>
    <property type="molecule type" value="Genomic_DNA"/>
</dbReference>
<keyword evidence="1" id="KW-0645">Protease</keyword>
<keyword evidence="3" id="KW-0788">Thiol protease</keyword>
<evidence type="ECO:0000256" key="2">
    <source>
        <dbReference type="ARBA" id="ARBA00022801"/>
    </source>
</evidence>
<comment type="caution">
    <text evidence="4">The sequence shown here is derived from an EMBL/GenBank/DDBJ whole genome shotgun (WGS) entry which is preliminary data.</text>
</comment>
<reference evidence="4 5" key="1">
    <citation type="journal article" date="2019" name="Int. J. Syst. Evol. Microbiol.">
        <title>The Global Catalogue of Microorganisms (GCM) 10K type strain sequencing project: providing services to taxonomists for standard genome sequencing and annotation.</title>
        <authorList>
            <consortium name="The Broad Institute Genomics Platform"/>
            <consortium name="The Broad Institute Genome Sequencing Center for Infectious Disease"/>
            <person name="Wu L."/>
            <person name="Ma J."/>
        </authorList>
    </citation>
    <scope>NUCLEOTIDE SEQUENCE [LARGE SCALE GENOMIC DNA]</scope>
    <source>
        <strain evidence="4 5">JCM 14193</strain>
    </source>
</reference>
<dbReference type="RefSeq" id="WP_343783253.1">
    <property type="nucleotide sequence ID" value="NZ_BAAACZ010000014.1"/>
</dbReference>
<dbReference type="Gene3D" id="2.40.260.10">
    <property type="entry name" value="Sortase"/>
    <property type="match status" value="1"/>
</dbReference>
<evidence type="ECO:0000313" key="5">
    <source>
        <dbReference type="Proteomes" id="UP001500740"/>
    </source>
</evidence>
<dbReference type="InterPro" id="IPR042007">
    <property type="entry name" value="Sortase_A"/>
</dbReference>
<dbReference type="InterPro" id="IPR023365">
    <property type="entry name" value="Sortase_dom-sf"/>
</dbReference>
<evidence type="ECO:0000313" key="4">
    <source>
        <dbReference type="EMBL" id="GAA0462917.1"/>
    </source>
</evidence>
<keyword evidence="2" id="KW-0378">Hydrolase</keyword>
<protein>
    <submittedName>
        <fullName evidence="4">Class A sortase</fullName>
    </submittedName>
</protein>
<sequence length="217" mass="24828">MKKWRNIIVILLVLTGSLLIATPFLKNYIVNHNINSSLNEINNLDSNELKENRNIREQSEEVNELPSSLDVLKSLNFEGNPVAFLYIPRTGLKLPIYGGVNETNLLHGAGEMREYDELGKGNYAIAGHRMEEEGLLFHDVPRLQEGDIVYVTDKENVYEYELYDPETVLENETELINDRGQDEITLLTCDIPSKPHKRVKVSGDLINTYNYSNDLFE</sequence>
<dbReference type="Pfam" id="PF04203">
    <property type="entry name" value="Sortase"/>
    <property type="match status" value="1"/>
</dbReference>
<dbReference type="NCBIfam" id="TIGR01076">
    <property type="entry name" value="sortase_fam"/>
    <property type="match status" value="1"/>
</dbReference>
<keyword evidence="5" id="KW-1185">Reference proteome</keyword>
<organism evidence="4 5">
    <name type="scientific">Alkalibacillus silvisoli</name>
    <dbReference type="NCBI Taxonomy" id="392823"/>
    <lineage>
        <taxon>Bacteria</taxon>
        <taxon>Bacillati</taxon>
        <taxon>Bacillota</taxon>
        <taxon>Bacilli</taxon>
        <taxon>Bacillales</taxon>
        <taxon>Bacillaceae</taxon>
        <taxon>Alkalibacillus</taxon>
    </lineage>
</organism>
<name>A0ABN0ZZ23_9BACI</name>
<evidence type="ECO:0000256" key="3">
    <source>
        <dbReference type="ARBA" id="ARBA00022807"/>
    </source>
</evidence>
<dbReference type="CDD" id="cd06165">
    <property type="entry name" value="Sortase_A"/>
    <property type="match status" value="1"/>
</dbReference>
<gene>
    <name evidence="4" type="ORF">GCM10008935_18110</name>
</gene>
<proteinExistence type="predicted"/>
<dbReference type="InterPro" id="IPR005754">
    <property type="entry name" value="Sortase"/>
</dbReference>